<comment type="caution">
    <text evidence="1">The sequence shown here is derived from an EMBL/GenBank/DDBJ whole genome shotgun (WGS) entry which is preliminary data.</text>
</comment>
<dbReference type="STRING" id="1121895.GCA_000378485_00486"/>
<proteinExistence type="predicted"/>
<protein>
    <submittedName>
        <fullName evidence="1">Uncharacterized protein</fullName>
    </submittedName>
</protein>
<accession>A0A0A2M8K3</accession>
<evidence type="ECO:0000313" key="2">
    <source>
        <dbReference type="Proteomes" id="UP000030152"/>
    </source>
</evidence>
<dbReference type="OrthoDB" id="1367640at2"/>
<dbReference type="EMBL" id="JRLX01000001">
    <property type="protein sequence ID" value="KGO88589.1"/>
    <property type="molecule type" value="Genomic_DNA"/>
</dbReference>
<name>A0A0A2M8K3_9FLAO</name>
<keyword evidence="2" id="KW-1185">Reference proteome</keyword>
<gene>
    <name evidence="1" type="ORF">Q765_01405</name>
</gene>
<sequence>MSNTLKKILEQSGKKTKIHFEGKENRIAFDENFEKGKMDLAAKFIGNEKNSKALAAKLAGK</sequence>
<reference evidence="1 2" key="1">
    <citation type="submission" date="2013-09" db="EMBL/GenBank/DDBJ databases">
        <authorList>
            <person name="Zeng Z."/>
            <person name="Chen C."/>
        </authorList>
    </citation>
    <scope>NUCLEOTIDE SEQUENCE [LARGE SCALE GENOMIC DNA]</scope>
    <source>
        <strain evidence="1 2">WB 3.3-2</strain>
    </source>
</reference>
<organism evidence="1 2">
    <name type="scientific">Flavobacterium rivuli WB 3.3-2 = DSM 21788</name>
    <dbReference type="NCBI Taxonomy" id="1121895"/>
    <lineage>
        <taxon>Bacteria</taxon>
        <taxon>Pseudomonadati</taxon>
        <taxon>Bacteroidota</taxon>
        <taxon>Flavobacteriia</taxon>
        <taxon>Flavobacteriales</taxon>
        <taxon>Flavobacteriaceae</taxon>
        <taxon>Flavobacterium</taxon>
    </lineage>
</organism>
<evidence type="ECO:0000313" key="1">
    <source>
        <dbReference type="EMBL" id="KGO88589.1"/>
    </source>
</evidence>
<dbReference type="Proteomes" id="UP000030152">
    <property type="component" value="Unassembled WGS sequence"/>
</dbReference>
<dbReference type="RefSeq" id="WP_020211610.1">
    <property type="nucleotide sequence ID" value="NZ_JRLX01000001.1"/>
</dbReference>
<dbReference type="AlphaFoldDB" id="A0A0A2M8K3"/>